<reference evidence="12 13" key="1">
    <citation type="journal article" date="2023" name="G3 (Bethesda)">
        <title>A haplotype-resolved chromosome-scale genome for Quercus rubra L. provides insights into the genetics of adaptive traits for red oak species.</title>
        <authorList>
            <person name="Kapoor B."/>
            <person name="Jenkins J."/>
            <person name="Schmutz J."/>
            <person name="Zhebentyayeva T."/>
            <person name="Kuelheim C."/>
            <person name="Coggeshall M."/>
            <person name="Heim C."/>
            <person name="Lasky J.R."/>
            <person name="Leites L."/>
            <person name="Islam-Faridi N."/>
            <person name="Romero-Severson J."/>
            <person name="DeLeo V.L."/>
            <person name="Lucas S.M."/>
            <person name="Lazic D."/>
            <person name="Gailing O."/>
            <person name="Carlson J."/>
            <person name="Staton M."/>
        </authorList>
    </citation>
    <scope>NUCLEOTIDE SEQUENCE [LARGE SCALE GENOMIC DNA]</scope>
    <source>
        <strain evidence="12">Pseudo-F2</strain>
    </source>
</reference>
<dbReference type="PROSITE" id="PS50157">
    <property type="entry name" value="ZINC_FINGER_C2H2_2"/>
    <property type="match status" value="1"/>
</dbReference>
<keyword evidence="3" id="KW-0678">Repressor</keyword>
<organism evidence="12 13">
    <name type="scientific">Quercus rubra</name>
    <name type="common">Northern red oak</name>
    <name type="synonym">Quercus borealis</name>
    <dbReference type="NCBI Taxonomy" id="3512"/>
    <lineage>
        <taxon>Eukaryota</taxon>
        <taxon>Viridiplantae</taxon>
        <taxon>Streptophyta</taxon>
        <taxon>Embryophyta</taxon>
        <taxon>Tracheophyta</taxon>
        <taxon>Spermatophyta</taxon>
        <taxon>Magnoliopsida</taxon>
        <taxon>eudicotyledons</taxon>
        <taxon>Gunneridae</taxon>
        <taxon>Pentapetalae</taxon>
        <taxon>rosids</taxon>
        <taxon>fabids</taxon>
        <taxon>Fagales</taxon>
        <taxon>Fagaceae</taxon>
        <taxon>Quercus</taxon>
    </lineage>
</organism>
<dbReference type="FunFam" id="2.60.120.340:FF:000004">
    <property type="entry name" value="Histone deacetylase HDT1"/>
    <property type="match status" value="1"/>
</dbReference>
<dbReference type="InterPro" id="IPR041232">
    <property type="entry name" value="NPL"/>
</dbReference>
<name>A0AAN7IQR7_QUERU</name>
<protein>
    <recommendedName>
        <fullName evidence="11">C2H2-type domain-containing protein</fullName>
    </recommendedName>
</protein>
<feature type="compositionally biased region" description="Polar residues" evidence="10">
    <location>
        <begin position="257"/>
        <end position="272"/>
    </location>
</feature>
<sequence>MEFWGAEVKSGEPLEVYPGDGFILHLSQACLGEVKKNIGNESVCLFVKVDKQKLVLGTLSSENFPQLSFDLVFEKKFELSHNWKNGSVYFTGYKACPPEQGEVSGKYDPQAKPAANPDVTAAKRVKIVEPNKDEDMDEDDVDKDASSNDDSSDEDDVNEAKAKVNAKEEFSEDDDSSDDEDSSENEDEETPMKAKASKKRPLESAQKTPVPEKKAKLVTPENTDGKKGGGHVATPHPSKKAATKQQTPKSGGAFPCNSCNRSFNSEIGLQSHTKAKHSDGK</sequence>
<feature type="region of interest" description="Disordered" evidence="10">
    <location>
        <begin position="100"/>
        <end position="281"/>
    </location>
</feature>
<keyword evidence="9" id="KW-0863">Zinc-finger</keyword>
<dbReference type="GO" id="GO:0008270">
    <property type="term" value="F:zinc ion binding"/>
    <property type="evidence" value="ECO:0007669"/>
    <property type="project" value="UniProtKB-KW"/>
</dbReference>
<dbReference type="PROSITE" id="PS00028">
    <property type="entry name" value="ZINC_FINGER_C2H2_1"/>
    <property type="match status" value="1"/>
</dbReference>
<keyword evidence="13" id="KW-1185">Reference proteome</keyword>
<gene>
    <name evidence="12" type="ORF">RGQ29_025916</name>
</gene>
<evidence type="ECO:0000256" key="2">
    <source>
        <dbReference type="ARBA" id="ARBA00006673"/>
    </source>
</evidence>
<comment type="caution">
    <text evidence="12">The sequence shown here is derived from an EMBL/GenBank/DDBJ whole genome shotgun (WGS) entry which is preliminary data.</text>
</comment>
<accession>A0AAN7IQR7</accession>
<keyword evidence="5" id="KW-0156">Chromatin regulator</keyword>
<dbReference type="EMBL" id="JAXUIC010000007">
    <property type="protein sequence ID" value="KAK4582940.1"/>
    <property type="molecule type" value="Genomic_DNA"/>
</dbReference>
<evidence type="ECO:0000313" key="13">
    <source>
        <dbReference type="Proteomes" id="UP001324115"/>
    </source>
</evidence>
<evidence type="ECO:0000256" key="9">
    <source>
        <dbReference type="PROSITE-ProRule" id="PRU00042"/>
    </source>
</evidence>
<keyword evidence="9" id="KW-0479">Metal-binding</keyword>
<keyword evidence="4" id="KW-0378">Hydrolase</keyword>
<feature type="compositionally biased region" description="Acidic residues" evidence="10">
    <location>
        <begin position="170"/>
        <end position="189"/>
    </location>
</feature>
<evidence type="ECO:0000256" key="7">
    <source>
        <dbReference type="ARBA" id="ARBA00023163"/>
    </source>
</evidence>
<evidence type="ECO:0000256" key="6">
    <source>
        <dbReference type="ARBA" id="ARBA00023015"/>
    </source>
</evidence>
<dbReference type="Proteomes" id="UP001324115">
    <property type="component" value="Unassembled WGS sequence"/>
</dbReference>
<evidence type="ECO:0000259" key="11">
    <source>
        <dbReference type="PROSITE" id="PS50157"/>
    </source>
</evidence>
<dbReference type="GO" id="GO:0016787">
    <property type="term" value="F:hydrolase activity"/>
    <property type="evidence" value="ECO:0007669"/>
    <property type="project" value="UniProtKB-KW"/>
</dbReference>
<proteinExistence type="inferred from homology"/>
<evidence type="ECO:0000256" key="8">
    <source>
        <dbReference type="ARBA" id="ARBA00023242"/>
    </source>
</evidence>
<dbReference type="GO" id="GO:0006325">
    <property type="term" value="P:chromatin organization"/>
    <property type="evidence" value="ECO:0007669"/>
    <property type="project" value="UniProtKB-KW"/>
</dbReference>
<dbReference type="Gene3D" id="2.60.120.340">
    <property type="entry name" value="Nucleoplasmin core domain"/>
    <property type="match status" value="1"/>
</dbReference>
<dbReference type="GO" id="GO:0005730">
    <property type="term" value="C:nucleolus"/>
    <property type="evidence" value="ECO:0007669"/>
    <property type="project" value="UniProtKB-SubCell"/>
</dbReference>
<feature type="domain" description="C2H2-type" evidence="11">
    <location>
        <begin position="254"/>
        <end position="281"/>
    </location>
</feature>
<keyword evidence="6" id="KW-0805">Transcription regulation</keyword>
<evidence type="ECO:0000256" key="5">
    <source>
        <dbReference type="ARBA" id="ARBA00022853"/>
    </source>
</evidence>
<evidence type="ECO:0000256" key="1">
    <source>
        <dbReference type="ARBA" id="ARBA00004604"/>
    </source>
</evidence>
<dbReference type="AlphaFoldDB" id="A0AAN7IQR7"/>
<evidence type="ECO:0000256" key="10">
    <source>
        <dbReference type="SAM" id="MobiDB-lite"/>
    </source>
</evidence>
<keyword evidence="7" id="KW-0804">Transcription</keyword>
<dbReference type="Gene3D" id="3.30.160.60">
    <property type="entry name" value="Classic Zinc Finger"/>
    <property type="match status" value="1"/>
</dbReference>
<dbReference type="InterPro" id="IPR013087">
    <property type="entry name" value="Znf_C2H2_type"/>
</dbReference>
<comment type="subcellular location">
    <subcellularLocation>
        <location evidence="1">Nucleus</location>
        <location evidence="1">Nucleolus</location>
    </subcellularLocation>
</comment>
<evidence type="ECO:0000313" key="12">
    <source>
        <dbReference type="EMBL" id="KAK4582940.1"/>
    </source>
</evidence>
<dbReference type="Pfam" id="PF17800">
    <property type="entry name" value="NPL"/>
    <property type="match status" value="1"/>
</dbReference>
<comment type="similarity">
    <text evidence="2">Belongs to the histone deacetylase HD2 family.</text>
</comment>
<keyword evidence="8" id="KW-0539">Nucleus</keyword>
<keyword evidence="9" id="KW-0862">Zinc</keyword>
<evidence type="ECO:0000256" key="4">
    <source>
        <dbReference type="ARBA" id="ARBA00022801"/>
    </source>
</evidence>
<feature type="compositionally biased region" description="Basic and acidic residues" evidence="10">
    <location>
        <begin position="158"/>
        <end position="169"/>
    </location>
</feature>
<evidence type="ECO:0000256" key="3">
    <source>
        <dbReference type="ARBA" id="ARBA00022491"/>
    </source>
</evidence>